<evidence type="ECO:0000313" key="11">
    <source>
        <dbReference type="EMBL" id="MFL9922930.1"/>
    </source>
</evidence>
<dbReference type="RefSeq" id="WP_408154068.1">
    <property type="nucleotide sequence ID" value="NZ_JAQQFM010000001.1"/>
</dbReference>
<proteinExistence type="predicted"/>
<evidence type="ECO:0000259" key="10">
    <source>
        <dbReference type="Pfam" id="PF10099"/>
    </source>
</evidence>
<dbReference type="PANTHER" id="PTHR37461">
    <property type="entry name" value="ANTI-SIGMA-K FACTOR RSKA"/>
    <property type="match status" value="1"/>
</dbReference>
<keyword evidence="4 9" id="KW-0812">Transmembrane</keyword>
<dbReference type="PANTHER" id="PTHR37461:SF1">
    <property type="entry name" value="ANTI-SIGMA-K FACTOR RSKA"/>
    <property type="match status" value="1"/>
</dbReference>
<organism evidence="11 12">
    <name type="scientific">Herbaspirillum lusitanum</name>
    <dbReference type="NCBI Taxonomy" id="213312"/>
    <lineage>
        <taxon>Bacteria</taxon>
        <taxon>Pseudomonadati</taxon>
        <taxon>Pseudomonadota</taxon>
        <taxon>Betaproteobacteria</taxon>
        <taxon>Burkholderiales</taxon>
        <taxon>Oxalobacteraceae</taxon>
        <taxon>Herbaspirillum</taxon>
    </lineage>
</organism>
<reference evidence="11 12" key="1">
    <citation type="journal article" date="2024" name="Chem. Sci.">
        <title>Discovery of megapolipeptins by genome mining of a Burkholderiales bacteria collection.</title>
        <authorList>
            <person name="Paulo B.S."/>
            <person name="Recchia M.J.J."/>
            <person name="Lee S."/>
            <person name="Fergusson C.H."/>
            <person name="Romanowski S.B."/>
            <person name="Hernandez A."/>
            <person name="Krull N."/>
            <person name="Liu D.Y."/>
            <person name="Cavanagh H."/>
            <person name="Bos A."/>
            <person name="Gray C.A."/>
            <person name="Murphy B.T."/>
            <person name="Linington R.G."/>
            <person name="Eustaquio A.S."/>
        </authorList>
    </citation>
    <scope>NUCLEOTIDE SEQUENCE [LARGE SCALE GENOMIC DNA]</scope>
    <source>
        <strain evidence="11 12">RL21-008-BIB-A</strain>
    </source>
</reference>
<evidence type="ECO:0000256" key="7">
    <source>
        <dbReference type="ARBA" id="ARBA00029829"/>
    </source>
</evidence>
<dbReference type="InterPro" id="IPR018764">
    <property type="entry name" value="RskA_C"/>
</dbReference>
<evidence type="ECO:0000256" key="6">
    <source>
        <dbReference type="ARBA" id="ARBA00023136"/>
    </source>
</evidence>
<evidence type="ECO:0000313" key="12">
    <source>
        <dbReference type="Proteomes" id="UP001629246"/>
    </source>
</evidence>
<gene>
    <name evidence="11" type="ORF">PQR62_01540</name>
</gene>
<protein>
    <recommendedName>
        <fullName evidence="8">Regulator of SigK</fullName>
    </recommendedName>
    <alternativeName>
        <fullName evidence="7">Sigma-K anti-sigma factor RskA</fullName>
    </alternativeName>
</protein>
<sequence length="224" mass="24356">MNYSSPTLRRALAAEYALGTMPMPARRRFEKMLSDDRALRQEVGHWQDVLATLAAPLPQKQPPERIWKAIQARIQPQKQAAKRPMWQWLVGAFASLAIVITVVFNLQKTEAPIYQAALQTDAAVTAIAINAYGNDIEVKPLAAAPTASDKSLELWIVPEKGKVISLGVVPAQGDSKRITLTPEQKSLIGNRTLLAITLEPLGGSPTGVATGPILYKGYLEPVKG</sequence>
<comment type="caution">
    <text evidence="11">The sequence shown here is derived from an EMBL/GenBank/DDBJ whole genome shotgun (WGS) entry which is preliminary data.</text>
</comment>
<evidence type="ECO:0000256" key="2">
    <source>
        <dbReference type="ARBA" id="ARBA00004236"/>
    </source>
</evidence>
<dbReference type="InterPro" id="IPR041916">
    <property type="entry name" value="Anti_sigma_zinc_sf"/>
</dbReference>
<dbReference type="InterPro" id="IPR051474">
    <property type="entry name" value="Anti-sigma-K/W_factor"/>
</dbReference>
<keyword evidence="5 9" id="KW-1133">Transmembrane helix</keyword>
<keyword evidence="12" id="KW-1185">Reference proteome</keyword>
<evidence type="ECO:0000256" key="3">
    <source>
        <dbReference type="ARBA" id="ARBA00022475"/>
    </source>
</evidence>
<name>A0ABW9A3I0_9BURK</name>
<evidence type="ECO:0000256" key="1">
    <source>
        <dbReference type="ARBA" id="ARBA00004167"/>
    </source>
</evidence>
<keyword evidence="6 9" id="KW-0472">Membrane</keyword>
<dbReference type="Gene3D" id="1.10.10.1320">
    <property type="entry name" value="Anti-sigma factor, zinc-finger domain"/>
    <property type="match status" value="1"/>
</dbReference>
<accession>A0ABW9A3I0</accession>
<feature type="transmembrane region" description="Helical" evidence="9">
    <location>
        <begin position="85"/>
        <end position="106"/>
    </location>
</feature>
<evidence type="ECO:0000256" key="8">
    <source>
        <dbReference type="ARBA" id="ARBA00030803"/>
    </source>
</evidence>
<dbReference type="EMBL" id="JAQQFM010000001">
    <property type="protein sequence ID" value="MFL9922930.1"/>
    <property type="molecule type" value="Genomic_DNA"/>
</dbReference>
<dbReference type="Proteomes" id="UP001629246">
    <property type="component" value="Unassembled WGS sequence"/>
</dbReference>
<dbReference type="Pfam" id="PF10099">
    <property type="entry name" value="RskA_C"/>
    <property type="match status" value="1"/>
</dbReference>
<keyword evidence="3" id="KW-1003">Cell membrane</keyword>
<evidence type="ECO:0000256" key="5">
    <source>
        <dbReference type="ARBA" id="ARBA00022989"/>
    </source>
</evidence>
<feature type="domain" description="Anti-sigma K factor RskA C-terminal" evidence="10">
    <location>
        <begin position="90"/>
        <end position="213"/>
    </location>
</feature>
<evidence type="ECO:0000256" key="9">
    <source>
        <dbReference type="SAM" id="Phobius"/>
    </source>
</evidence>
<evidence type="ECO:0000256" key="4">
    <source>
        <dbReference type="ARBA" id="ARBA00022692"/>
    </source>
</evidence>
<comment type="subcellular location">
    <subcellularLocation>
        <location evidence="2">Cell membrane</location>
    </subcellularLocation>
    <subcellularLocation>
        <location evidence="1">Membrane</location>
        <topology evidence="1">Single-pass membrane protein</topology>
    </subcellularLocation>
</comment>